<evidence type="ECO:0000313" key="14">
    <source>
        <dbReference type="EMBL" id="GFS39974.1"/>
    </source>
</evidence>
<keyword evidence="7" id="KW-0805">Transcription regulation</keyword>
<keyword evidence="8" id="KW-0238">DNA-binding</keyword>
<evidence type="ECO:0000256" key="2">
    <source>
        <dbReference type="ARBA" id="ARBA00004167"/>
    </source>
</evidence>
<gene>
    <name evidence="14" type="ORF">Acr_00g0065910</name>
</gene>
<dbReference type="SUPFAM" id="SSF101936">
    <property type="entry name" value="DNA-binding pseudobarrel domain"/>
    <property type="match status" value="2"/>
</dbReference>
<dbReference type="CDD" id="cd10017">
    <property type="entry name" value="B3_DNA"/>
    <property type="match status" value="2"/>
</dbReference>
<evidence type="ECO:0000256" key="11">
    <source>
        <dbReference type="ARBA" id="ARBA00023242"/>
    </source>
</evidence>
<keyword evidence="10" id="KW-0804">Transcription</keyword>
<evidence type="ECO:0000313" key="15">
    <source>
        <dbReference type="Proteomes" id="UP000585474"/>
    </source>
</evidence>
<dbReference type="PANTHER" id="PTHR34951:SF1">
    <property type="entry name" value="B6F COMPLEX SUBUNIT, PUTATIVE, EXPRESSED-RELATED"/>
    <property type="match status" value="1"/>
</dbReference>
<dbReference type="Pfam" id="PF08041">
    <property type="entry name" value="PetM"/>
    <property type="match status" value="1"/>
</dbReference>
<dbReference type="PANTHER" id="PTHR34951">
    <property type="entry name" value="B6F COMPLEX SUBUNIT, PUTATIVE, EXPRESSED-RELATED"/>
    <property type="match status" value="1"/>
</dbReference>
<evidence type="ECO:0000256" key="10">
    <source>
        <dbReference type="ARBA" id="ARBA00023163"/>
    </source>
</evidence>
<evidence type="ECO:0000256" key="12">
    <source>
        <dbReference type="SAM" id="Phobius"/>
    </source>
</evidence>
<dbReference type="InterPro" id="IPR053333">
    <property type="entry name" value="Cytochrome_b6-f_sub7"/>
</dbReference>
<keyword evidence="15" id="KW-1185">Reference proteome</keyword>
<dbReference type="InterPro" id="IPR003340">
    <property type="entry name" value="B3_DNA-bd"/>
</dbReference>
<organism evidence="14 15">
    <name type="scientific">Actinidia rufa</name>
    <dbReference type="NCBI Taxonomy" id="165716"/>
    <lineage>
        <taxon>Eukaryota</taxon>
        <taxon>Viridiplantae</taxon>
        <taxon>Streptophyta</taxon>
        <taxon>Embryophyta</taxon>
        <taxon>Tracheophyta</taxon>
        <taxon>Spermatophyta</taxon>
        <taxon>Magnoliopsida</taxon>
        <taxon>eudicotyledons</taxon>
        <taxon>Gunneridae</taxon>
        <taxon>Pentapetalae</taxon>
        <taxon>asterids</taxon>
        <taxon>Ericales</taxon>
        <taxon>Actinidiaceae</taxon>
        <taxon>Actinidia</taxon>
    </lineage>
</organism>
<dbReference type="InterPro" id="IPR012595">
    <property type="entry name" value="PetM_cyt_b6/f_cplx_su7"/>
</dbReference>
<dbReference type="Proteomes" id="UP000585474">
    <property type="component" value="Unassembled WGS sequence"/>
</dbReference>
<dbReference type="GO" id="GO:0005634">
    <property type="term" value="C:nucleus"/>
    <property type="evidence" value="ECO:0007669"/>
    <property type="project" value="UniProtKB-SubCell"/>
</dbReference>
<keyword evidence="5" id="KW-0249">Electron transport</keyword>
<evidence type="ECO:0000259" key="13">
    <source>
        <dbReference type="PROSITE" id="PS50863"/>
    </source>
</evidence>
<evidence type="ECO:0000256" key="5">
    <source>
        <dbReference type="ARBA" id="ARBA00022982"/>
    </source>
</evidence>
<dbReference type="SUPFAM" id="SSF103441">
    <property type="entry name" value="PetM subunit of the cytochrome b6f complex"/>
    <property type="match status" value="1"/>
</dbReference>
<dbReference type="SMART" id="SM01019">
    <property type="entry name" value="B3"/>
    <property type="match status" value="2"/>
</dbReference>
<sequence length="432" mass="48519">MKDNPGFFKFFQSSKSSERLRIPLAFATHVKGGIPDAAFLRSCNGELWQVEVTKDRNDLFFTNGWETFVEDNSVELGDFLVFDYIGNWVLDFKVLGRTGCNKDVVEEKDEEYKEGEGEEELEANALIKKREKGRGTNNLLDSGGYKGKAIANAEIEEDEDVFKYGIVSRPKNPYFVAKLRKKRQNELHVPADVIKDHKLKLPQTLILLDEEGRKWSAKVVEWKDGRIWLAGGGWRVFCKWNDVQWEDRCICEFVQGKGRQGLYLKMHILKAGSWFPKTDQSHDFQTQRHPSIKLHPQIRLWAKLHAMATVVLSPATFSVTTPTAGPARSIRRTKPNVTYIGGASSISGLEAHNCVAALGRPVRSQQGSARFVGSLRLPFMGKGRRRGGVMAAKCSAAEEIFRIAAIMNGLVLVGVAVGFVLLRIEAFVEEAE</sequence>
<keyword evidence="3" id="KW-0813">Transport</keyword>
<keyword evidence="4 12" id="KW-0812">Transmembrane</keyword>
<evidence type="ECO:0000256" key="1">
    <source>
        <dbReference type="ARBA" id="ARBA00004123"/>
    </source>
</evidence>
<accession>A0A7J0DPZ1</accession>
<dbReference type="HAMAP" id="MF_00396">
    <property type="entry name" value="Cytb6_f_PetM"/>
    <property type="match status" value="1"/>
</dbReference>
<keyword evidence="11" id="KW-0539">Nucleus</keyword>
<dbReference type="GO" id="GO:0009512">
    <property type="term" value="C:cytochrome b6f complex"/>
    <property type="evidence" value="ECO:0007669"/>
    <property type="project" value="InterPro"/>
</dbReference>
<feature type="domain" description="TF-B3" evidence="13">
    <location>
        <begin position="172"/>
        <end position="272"/>
    </location>
</feature>
<keyword evidence="9 12" id="KW-0472">Membrane</keyword>
<dbReference type="EMBL" id="BJWL01000339">
    <property type="protein sequence ID" value="GFS39974.1"/>
    <property type="molecule type" value="Genomic_DNA"/>
</dbReference>
<comment type="subcellular location">
    <subcellularLocation>
        <location evidence="2">Membrane</location>
        <topology evidence="2">Single-pass membrane protein</topology>
    </subcellularLocation>
    <subcellularLocation>
        <location evidence="1">Nucleus</location>
    </subcellularLocation>
</comment>
<protein>
    <recommendedName>
        <fullName evidence="13">TF-B3 domain-containing protein</fullName>
    </recommendedName>
</protein>
<dbReference type="Pfam" id="PF02362">
    <property type="entry name" value="B3"/>
    <property type="match status" value="2"/>
</dbReference>
<reference evidence="15" key="1">
    <citation type="submission" date="2019-07" db="EMBL/GenBank/DDBJ databases">
        <title>De Novo Assembly of kiwifruit Actinidia rufa.</title>
        <authorList>
            <person name="Sugita-Konishi S."/>
            <person name="Sato K."/>
            <person name="Mori E."/>
            <person name="Abe Y."/>
            <person name="Kisaki G."/>
            <person name="Hamano K."/>
            <person name="Suezawa K."/>
            <person name="Otani M."/>
            <person name="Fukuda T."/>
            <person name="Manabe T."/>
            <person name="Gomi K."/>
            <person name="Tabuchi M."/>
            <person name="Akimitsu K."/>
            <person name="Kataoka I."/>
        </authorList>
    </citation>
    <scope>NUCLEOTIDE SEQUENCE [LARGE SCALE GENOMIC DNA]</scope>
    <source>
        <strain evidence="15">cv. Fuchu</strain>
    </source>
</reference>
<dbReference type="InterPro" id="IPR015300">
    <property type="entry name" value="DNA-bd_pseudobarrel_sf"/>
</dbReference>
<dbReference type="GO" id="GO:0016020">
    <property type="term" value="C:membrane"/>
    <property type="evidence" value="ECO:0007669"/>
    <property type="project" value="UniProtKB-SubCell"/>
</dbReference>
<dbReference type="PROSITE" id="PS50863">
    <property type="entry name" value="B3"/>
    <property type="match status" value="2"/>
</dbReference>
<feature type="domain" description="TF-B3" evidence="13">
    <location>
        <begin position="5"/>
        <end position="98"/>
    </location>
</feature>
<evidence type="ECO:0000256" key="6">
    <source>
        <dbReference type="ARBA" id="ARBA00022989"/>
    </source>
</evidence>
<dbReference type="OrthoDB" id="1094641at2759"/>
<dbReference type="GO" id="GO:0003677">
    <property type="term" value="F:DNA binding"/>
    <property type="evidence" value="ECO:0007669"/>
    <property type="project" value="UniProtKB-KW"/>
</dbReference>
<keyword evidence="6 12" id="KW-1133">Transmembrane helix</keyword>
<evidence type="ECO:0000256" key="8">
    <source>
        <dbReference type="ARBA" id="ARBA00023125"/>
    </source>
</evidence>
<dbReference type="Gene3D" id="2.40.330.10">
    <property type="entry name" value="DNA-binding pseudobarrel domain"/>
    <property type="match status" value="2"/>
</dbReference>
<comment type="caution">
    <text evidence="14">The sequence shown here is derived from an EMBL/GenBank/DDBJ whole genome shotgun (WGS) entry which is preliminary data.</text>
</comment>
<evidence type="ECO:0000256" key="9">
    <source>
        <dbReference type="ARBA" id="ARBA00023136"/>
    </source>
</evidence>
<dbReference type="AlphaFoldDB" id="A0A7J0DPZ1"/>
<feature type="transmembrane region" description="Helical" evidence="12">
    <location>
        <begin position="400"/>
        <end position="422"/>
    </location>
</feature>
<proteinExistence type="inferred from homology"/>
<evidence type="ECO:0000256" key="3">
    <source>
        <dbReference type="ARBA" id="ARBA00022448"/>
    </source>
</evidence>
<name>A0A7J0DPZ1_9ERIC</name>
<evidence type="ECO:0000256" key="4">
    <source>
        <dbReference type="ARBA" id="ARBA00022692"/>
    </source>
</evidence>
<evidence type="ECO:0000256" key="7">
    <source>
        <dbReference type="ARBA" id="ARBA00023015"/>
    </source>
</evidence>